<proteinExistence type="predicted"/>
<feature type="compositionally biased region" description="Polar residues" evidence="1">
    <location>
        <begin position="130"/>
        <end position="141"/>
    </location>
</feature>
<evidence type="ECO:0000313" key="3">
    <source>
        <dbReference type="Proteomes" id="UP000828390"/>
    </source>
</evidence>
<feature type="compositionally biased region" description="Polar residues" evidence="1">
    <location>
        <begin position="1"/>
        <end position="10"/>
    </location>
</feature>
<evidence type="ECO:0000256" key="1">
    <source>
        <dbReference type="SAM" id="MobiDB-lite"/>
    </source>
</evidence>
<feature type="region of interest" description="Disordered" evidence="1">
    <location>
        <begin position="118"/>
        <end position="191"/>
    </location>
</feature>
<sequence>MDVQVTQTPKVTERRAKVEVKSESKLDRQKSRRFSRRFSYSIRRTFRRKRKRMSISTPVKHDTSYEKLVGDKEGRRGSVPAVPPVVNEVTMETPETPHRAPSRFTNFLRFKSNLKRTKSAHKLDRKRNEVTSPESENNTFVGTLKRTMSLGRLSRKRLRSKSSDLDNGKLHEHQHLQPCTCVTPTPEAKST</sequence>
<feature type="region of interest" description="Disordered" evidence="1">
    <location>
        <begin position="1"/>
        <end position="33"/>
    </location>
</feature>
<name>A0A9D4J4H8_DREPO</name>
<feature type="compositionally biased region" description="Basic and acidic residues" evidence="1">
    <location>
        <begin position="11"/>
        <end position="29"/>
    </location>
</feature>
<gene>
    <name evidence="2" type="ORF">DPMN_151700</name>
</gene>
<feature type="compositionally biased region" description="Polar residues" evidence="1">
    <location>
        <begin position="180"/>
        <end position="191"/>
    </location>
</feature>
<comment type="caution">
    <text evidence="2">The sequence shown here is derived from an EMBL/GenBank/DDBJ whole genome shotgun (WGS) entry which is preliminary data.</text>
</comment>
<dbReference type="AlphaFoldDB" id="A0A9D4J4H8"/>
<protein>
    <submittedName>
        <fullName evidence="2">Uncharacterized protein</fullName>
    </submittedName>
</protein>
<accession>A0A9D4J4H8</accession>
<reference evidence="2" key="1">
    <citation type="journal article" date="2019" name="bioRxiv">
        <title>The Genome of the Zebra Mussel, Dreissena polymorpha: A Resource for Invasive Species Research.</title>
        <authorList>
            <person name="McCartney M.A."/>
            <person name="Auch B."/>
            <person name="Kono T."/>
            <person name="Mallez S."/>
            <person name="Zhang Y."/>
            <person name="Obille A."/>
            <person name="Becker A."/>
            <person name="Abrahante J.E."/>
            <person name="Garbe J."/>
            <person name="Badalamenti J.P."/>
            <person name="Herman A."/>
            <person name="Mangelson H."/>
            <person name="Liachko I."/>
            <person name="Sullivan S."/>
            <person name="Sone E.D."/>
            <person name="Koren S."/>
            <person name="Silverstein K.A.T."/>
            <person name="Beckman K.B."/>
            <person name="Gohl D.M."/>
        </authorList>
    </citation>
    <scope>NUCLEOTIDE SEQUENCE</scope>
    <source>
        <strain evidence="2">Duluth1</strain>
        <tissue evidence="2">Whole animal</tissue>
    </source>
</reference>
<feature type="non-terminal residue" evidence="2">
    <location>
        <position position="191"/>
    </location>
</feature>
<reference evidence="2" key="2">
    <citation type="submission" date="2020-11" db="EMBL/GenBank/DDBJ databases">
        <authorList>
            <person name="McCartney M.A."/>
            <person name="Auch B."/>
            <person name="Kono T."/>
            <person name="Mallez S."/>
            <person name="Becker A."/>
            <person name="Gohl D.M."/>
            <person name="Silverstein K.A.T."/>
            <person name="Koren S."/>
            <person name="Bechman K.B."/>
            <person name="Herman A."/>
            <person name="Abrahante J.E."/>
            <person name="Garbe J."/>
        </authorList>
    </citation>
    <scope>NUCLEOTIDE SEQUENCE</scope>
    <source>
        <strain evidence="2">Duluth1</strain>
        <tissue evidence="2">Whole animal</tissue>
    </source>
</reference>
<evidence type="ECO:0000313" key="2">
    <source>
        <dbReference type="EMBL" id="KAH3798110.1"/>
    </source>
</evidence>
<organism evidence="2 3">
    <name type="scientific">Dreissena polymorpha</name>
    <name type="common">Zebra mussel</name>
    <name type="synonym">Mytilus polymorpha</name>
    <dbReference type="NCBI Taxonomy" id="45954"/>
    <lineage>
        <taxon>Eukaryota</taxon>
        <taxon>Metazoa</taxon>
        <taxon>Spiralia</taxon>
        <taxon>Lophotrochozoa</taxon>
        <taxon>Mollusca</taxon>
        <taxon>Bivalvia</taxon>
        <taxon>Autobranchia</taxon>
        <taxon>Heteroconchia</taxon>
        <taxon>Euheterodonta</taxon>
        <taxon>Imparidentia</taxon>
        <taxon>Neoheterodontei</taxon>
        <taxon>Myida</taxon>
        <taxon>Dreissenoidea</taxon>
        <taxon>Dreissenidae</taxon>
        <taxon>Dreissena</taxon>
    </lineage>
</organism>
<feature type="compositionally biased region" description="Basic and acidic residues" evidence="1">
    <location>
        <begin position="161"/>
        <end position="175"/>
    </location>
</feature>
<dbReference type="Proteomes" id="UP000828390">
    <property type="component" value="Unassembled WGS sequence"/>
</dbReference>
<dbReference type="EMBL" id="JAIWYP010000007">
    <property type="protein sequence ID" value="KAH3798110.1"/>
    <property type="molecule type" value="Genomic_DNA"/>
</dbReference>
<keyword evidence="3" id="KW-1185">Reference proteome</keyword>